<protein>
    <recommendedName>
        <fullName evidence="3">Transposase</fullName>
    </recommendedName>
</protein>
<name>A0ABQ9EZQ7_TEGGR</name>
<organism evidence="1 2">
    <name type="scientific">Tegillarca granosa</name>
    <name type="common">Malaysian cockle</name>
    <name type="synonym">Anadara granosa</name>
    <dbReference type="NCBI Taxonomy" id="220873"/>
    <lineage>
        <taxon>Eukaryota</taxon>
        <taxon>Metazoa</taxon>
        <taxon>Spiralia</taxon>
        <taxon>Lophotrochozoa</taxon>
        <taxon>Mollusca</taxon>
        <taxon>Bivalvia</taxon>
        <taxon>Autobranchia</taxon>
        <taxon>Pteriomorphia</taxon>
        <taxon>Arcoida</taxon>
        <taxon>Arcoidea</taxon>
        <taxon>Arcidae</taxon>
        <taxon>Tegillarca</taxon>
    </lineage>
</organism>
<comment type="caution">
    <text evidence="1">The sequence shown here is derived from an EMBL/GenBank/DDBJ whole genome shotgun (WGS) entry which is preliminary data.</text>
</comment>
<keyword evidence="2" id="KW-1185">Reference proteome</keyword>
<dbReference type="Proteomes" id="UP001217089">
    <property type="component" value="Unassembled WGS sequence"/>
</dbReference>
<sequence>MVPTDEVQDVWFQALSDIDQADVDFDTSRFTDYVTEYWVEGNRHLWNHYHTVGPRTTNNLEGWHSKIKEFVKTPHPNIYRFIELLQRQKALSRCQMLQYAAGGKRVNRKRKYREIESRPETQTR</sequence>
<gene>
    <name evidence="1" type="ORF">KUTeg_012507</name>
</gene>
<accession>A0ABQ9EZQ7</accession>
<dbReference type="EMBL" id="JARBDR010000640">
    <property type="protein sequence ID" value="KAJ8310642.1"/>
    <property type="molecule type" value="Genomic_DNA"/>
</dbReference>
<evidence type="ECO:0000313" key="2">
    <source>
        <dbReference type="Proteomes" id="UP001217089"/>
    </source>
</evidence>
<reference evidence="1 2" key="1">
    <citation type="submission" date="2022-12" db="EMBL/GenBank/DDBJ databases">
        <title>Chromosome-level genome of Tegillarca granosa.</title>
        <authorList>
            <person name="Kim J."/>
        </authorList>
    </citation>
    <scope>NUCLEOTIDE SEQUENCE [LARGE SCALE GENOMIC DNA]</scope>
    <source>
        <strain evidence="1">Teg-2019</strain>
        <tissue evidence="1">Adductor muscle</tissue>
    </source>
</reference>
<proteinExistence type="predicted"/>
<evidence type="ECO:0008006" key="3">
    <source>
        <dbReference type="Google" id="ProtNLM"/>
    </source>
</evidence>
<evidence type="ECO:0000313" key="1">
    <source>
        <dbReference type="EMBL" id="KAJ8310642.1"/>
    </source>
</evidence>